<feature type="domain" description="Protein kinase" evidence="7">
    <location>
        <begin position="118"/>
        <end position="435"/>
    </location>
</feature>
<dbReference type="InterPro" id="IPR000719">
    <property type="entry name" value="Prot_kinase_dom"/>
</dbReference>
<accession>A0A7S2GX38</accession>
<evidence type="ECO:0000256" key="1">
    <source>
        <dbReference type="ARBA" id="ARBA00022527"/>
    </source>
</evidence>
<dbReference type="InterPro" id="IPR008266">
    <property type="entry name" value="Tyr_kinase_AS"/>
</dbReference>
<reference evidence="8" key="1">
    <citation type="submission" date="2021-01" db="EMBL/GenBank/DDBJ databases">
        <authorList>
            <person name="Corre E."/>
            <person name="Pelletier E."/>
            <person name="Niang G."/>
            <person name="Scheremetjew M."/>
            <person name="Finn R."/>
            <person name="Kale V."/>
            <person name="Holt S."/>
            <person name="Cochrane G."/>
            <person name="Meng A."/>
            <person name="Brown T."/>
            <person name="Cohen L."/>
        </authorList>
    </citation>
    <scope>NUCLEOTIDE SEQUENCE</scope>
    <source>
        <strain evidence="8">CCMP826</strain>
    </source>
</reference>
<keyword evidence="5" id="KW-0067">ATP-binding</keyword>
<dbReference type="PROSITE" id="PS00109">
    <property type="entry name" value="PROTEIN_KINASE_TYR"/>
    <property type="match status" value="1"/>
</dbReference>
<organism evidence="8">
    <name type="scientific">Helicotheca tamesis</name>
    <dbReference type="NCBI Taxonomy" id="374047"/>
    <lineage>
        <taxon>Eukaryota</taxon>
        <taxon>Sar</taxon>
        <taxon>Stramenopiles</taxon>
        <taxon>Ochrophyta</taxon>
        <taxon>Bacillariophyta</taxon>
        <taxon>Mediophyceae</taxon>
        <taxon>Lithodesmiophycidae</taxon>
        <taxon>Lithodesmiales</taxon>
        <taxon>Lithodesmiaceae</taxon>
        <taxon>Helicotheca</taxon>
    </lineage>
</organism>
<keyword evidence="2" id="KW-0808">Transferase</keyword>
<gene>
    <name evidence="8" type="ORF">HTAM1171_LOCUS2037</name>
</gene>
<dbReference type="PROSITE" id="PS50011">
    <property type="entry name" value="PROTEIN_KINASE_DOM"/>
    <property type="match status" value="1"/>
</dbReference>
<keyword evidence="3" id="KW-0547">Nucleotide-binding</keyword>
<sequence>METLAMETPPTNSDYPNALGNGSSAEEEARDPVPFPEPEYGGCIRVVALVEEGNTQTVWTRANPGGSDGEESSDSSSDDDSDIEMDDDSFMDSDDEDEDKNFLVILEGGQEAFWLHRVKREAIYGKVWFASVVRRRPNNPSACSLPNNDMVIWDVTGEKCAVKEMPWYKIRNIPHTEDPVKEAAALQHLQRWHAANNNAENNNTALQDSLNNNVVMPREVLSDGIFLYIITPYFVGGEIFNCLFDEGTGRRYRFGENESRYWMGHILNGIETLQRAGICHRDLSIENFMIHENRCIVIDMGMCLRIPYCEQQQHRFLMRPQRPCGKWRSMSPEIGWHERKNAPFDGHAVDMWAVGTILFSMLVGFVHTNNAHEKALVLRLFREFSKGRVVDALRDNLPDRYRSFSPELLDLLQKMFWFDARNRFCLHQVRSHDWMNGPRQAPQENRDPRLFPS</sequence>
<dbReference type="GO" id="GO:0004674">
    <property type="term" value="F:protein serine/threonine kinase activity"/>
    <property type="evidence" value="ECO:0007669"/>
    <property type="project" value="UniProtKB-KW"/>
</dbReference>
<evidence type="ECO:0000259" key="7">
    <source>
        <dbReference type="PROSITE" id="PS50011"/>
    </source>
</evidence>
<feature type="region of interest" description="Disordered" evidence="6">
    <location>
        <begin position="56"/>
        <end position="96"/>
    </location>
</feature>
<evidence type="ECO:0000256" key="2">
    <source>
        <dbReference type="ARBA" id="ARBA00022679"/>
    </source>
</evidence>
<dbReference type="AlphaFoldDB" id="A0A7S2GX38"/>
<dbReference type="PANTHER" id="PTHR24345:SF91">
    <property type="entry name" value="SERINE_THREONINE-PROTEIN KINASE PLK4"/>
    <property type="match status" value="1"/>
</dbReference>
<dbReference type="GO" id="GO:0005634">
    <property type="term" value="C:nucleus"/>
    <property type="evidence" value="ECO:0007669"/>
    <property type="project" value="TreeGrafter"/>
</dbReference>
<proteinExistence type="predicted"/>
<feature type="compositionally biased region" description="Polar residues" evidence="6">
    <location>
        <begin position="9"/>
        <end position="24"/>
    </location>
</feature>
<dbReference type="EMBL" id="HBGV01003343">
    <property type="protein sequence ID" value="CAD9474072.1"/>
    <property type="molecule type" value="Transcribed_RNA"/>
</dbReference>
<feature type="compositionally biased region" description="Acidic residues" evidence="6">
    <location>
        <begin position="68"/>
        <end position="96"/>
    </location>
</feature>
<dbReference type="PANTHER" id="PTHR24345">
    <property type="entry name" value="SERINE/THREONINE-PROTEIN KINASE PLK"/>
    <property type="match status" value="1"/>
</dbReference>
<dbReference type="Gene3D" id="1.10.510.10">
    <property type="entry name" value="Transferase(Phosphotransferase) domain 1"/>
    <property type="match status" value="1"/>
</dbReference>
<evidence type="ECO:0000256" key="3">
    <source>
        <dbReference type="ARBA" id="ARBA00022741"/>
    </source>
</evidence>
<dbReference type="SUPFAM" id="SSF56112">
    <property type="entry name" value="Protein kinase-like (PK-like)"/>
    <property type="match status" value="1"/>
</dbReference>
<evidence type="ECO:0000256" key="6">
    <source>
        <dbReference type="SAM" id="MobiDB-lite"/>
    </source>
</evidence>
<name>A0A7S2GX38_9STRA</name>
<dbReference type="Pfam" id="PF00069">
    <property type="entry name" value="Pkinase"/>
    <property type="match status" value="1"/>
</dbReference>
<evidence type="ECO:0000256" key="5">
    <source>
        <dbReference type="ARBA" id="ARBA00022840"/>
    </source>
</evidence>
<dbReference type="SMART" id="SM00220">
    <property type="entry name" value="S_TKc"/>
    <property type="match status" value="1"/>
</dbReference>
<keyword evidence="1" id="KW-0723">Serine/threonine-protein kinase</keyword>
<dbReference type="InterPro" id="IPR011009">
    <property type="entry name" value="Kinase-like_dom_sf"/>
</dbReference>
<feature type="region of interest" description="Disordered" evidence="6">
    <location>
        <begin position="1"/>
        <end position="37"/>
    </location>
</feature>
<dbReference type="GO" id="GO:0005524">
    <property type="term" value="F:ATP binding"/>
    <property type="evidence" value="ECO:0007669"/>
    <property type="project" value="UniProtKB-KW"/>
</dbReference>
<protein>
    <recommendedName>
        <fullName evidence="7">Protein kinase domain-containing protein</fullName>
    </recommendedName>
</protein>
<evidence type="ECO:0000313" key="8">
    <source>
        <dbReference type="EMBL" id="CAD9474072.1"/>
    </source>
</evidence>
<evidence type="ECO:0000256" key="4">
    <source>
        <dbReference type="ARBA" id="ARBA00022777"/>
    </source>
</evidence>
<keyword evidence="4" id="KW-0418">Kinase</keyword>